<comment type="caution">
    <text evidence="2">The sequence shown here is derived from an EMBL/GenBank/DDBJ whole genome shotgun (WGS) entry which is preliminary data.</text>
</comment>
<reference evidence="2 3" key="1">
    <citation type="submission" date="2015-11" db="EMBL/GenBank/DDBJ databases">
        <title>Genome Sequence of Bacillus simplex strain VanAntwerpen2.</title>
        <authorList>
            <person name="Couger M.B."/>
        </authorList>
    </citation>
    <scope>NUCLEOTIDE SEQUENCE [LARGE SCALE GENOMIC DNA]</scope>
    <source>
        <strain evidence="2 3">VanAntwerpen02</strain>
    </source>
</reference>
<feature type="transmembrane region" description="Helical" evidence="1">
    <location>
        <begin position="71"/>
        <end position="89"/>
    </location>
</feature>
<dbReference type="Proteomes" id="UP000064189">
    <property type="component" value="Unassembled WGS sequence"/>
</dbReference>
<accession>A0A109MYK9</accession>
<evidence type="ECO:0008006" key="4">
    <source>
        <dbReference type="Google" id="ProtNLM"/>
    </source>
</evidence>
<evidence type="ECO:0000313" key="3">
    <source>
        <dbReference type="Proteomes" id="UP000064189"/>
    </source>
</evidence>
<evidence type="ECO:0000256" key="1">
    <source>
        <dbReference type="SAM" id="Phobius"/>
    </source>
</evidence>
<dbReference type="AlphaFoldDB" id="A0A109MYK9"/>
<organism evidence="2 3">
    <name type="scientific">Peribacillus simplex</name>
    <dbReference type="NCBI Taxonomy" id="1478"/>
    <lineage>
        <taxon>Bacteria</taxon>
        <taxon>Bacillati</taxon>
        <taxon>Bacillota</taxon>
        <taxon>Bacilli</taxon>
        <taxon>Bacillales</taxon>
        <taxon>Bacillaceae</taxon>
        <taxon>Peribacillus</taxon>
    </lineage>
</organism>
<keyword evidence="1" id="KW-0472">Membrane</keyword>
<keyword evidence="1" id="KW-0812">Transmembrane</keyword>
<gene>
    <name evidence="2" type="ORF">AS888_06185</name>
</gene>
<dbReference type="Pfam" id="PF06961">
    <property type="entry name" value="DUF1294"/>
    <property type="match status" value="1"/>
</dbReference>
<dbReference type="RefSeq" id="WP_061142200.1">
    <property type="nucleotide sequence ID" value="NZ_LNNH01000019.1"/>
</dbReference>
<evidence type="ECO:0000313" key="2">
    <source>
        <dbReference type="EMBL" id="KWW20008.1"/>
    </source>
</evidence>
<keyword evidence="1" id="KW-1133">Transmembrane helix</keyword>
<keyword evidence="3" id="KW-1185">Reference proteome</keyword>
<feature type="transmembrane region" description="Helical" evidence="1">
    <location>
        <begin position="40"/>
        <end position="59"/>
    </location>
</feature>
<dbReference type="EMBL" id="LNNH01000019">
    <property type="protein sequence ID" value="KWW20008.1"/>
    <property type="molecule type" value="Genomic_DNA"/>
</dbReference>
<proteinExistence type="predicted"/>
<name>A0A109MYK9_9BACI</name>
<protein>
    <recommendedName>
        <fullName evidence="4">DUF1294 domain-containing protein</fullName>
    </recommendedName>
</protein>
<sequence>MQGVWIIVAYMVITNIIGFAIMGIDKRKARAREYRISEKTLWFWAFIGGGTGSFLGMRHFRHKTKHAAFKWGLPLLMVIQIGLIIKIFIQ</sequence>
<feature type="transmembrane region" description="Helical" evidence="1">
    <location>
        <begin position="6"/>
        <end position="24"/>
    </location>
</feature>
<dbReference type="InterPro" id="IPR010718">
    <property type="entry name" value="DUF1294"/>
</dbReference>